<accession>A0A1I7I8Y6</accession>
<evidence type="ECO:0000256" key="1">
    <source>
        <dbReference type="SAM" id="Phobius"/>
    </source>
</evidence>
<proteinExistence type="predicted"/>
<feature type="transmembrane region" description="Helical" evidence="1">
    <location>
        <begin position="74"/>
        <end position="95"/>
    </location>
</feature>
<keyword evidence="1" id="KW-1133">Transmembrane helix</keyword>
<dbReference type="Proteomes" id="UP000182491">
    <property type="component" value="Unassembled WGS sequence"/>
</dbReference>
<reference evidence="3" key="1">
    <citation type="submission" date="2016-10" db="EMBL/GenBank/DDBJ databases">
        <authorList>
            <person name="Varghese N."/>
        </authorList>
    </citation>
    <scope>NUCLEOTIDE SEQUENCE [LARGE SCALE GENOMIC DNA]</scope>
    <source>
        <strain evidence="3">DSM 18820</strain>
    </source>
</reference>
<name>A0A1I7I8Y6_9BACT</name>
<keyword evidence="1" id="KW-0472">Membrane</keyword>
<dbReference type="STRING" id="388950.GCA_001611675_01519"/>
<evidence type="ECO:0000313" key="2">
    <source>
        <dbReference type="EMBL" id="SFU69445.1"/>
    </source>
</evidence>
<protein>
    <recommendedName>
        <fullName evidence="4">Antitoxin component YwqK of the YwqJK toxin-antitoxin module</fullName>
    </recommendedName>
</protein>
<gene>
    <name evidence="2" type="ORF">SAMN04487941_2023</name>
</gene>
<feature type="transmembrane region" description="Helical" evidence="1">
    <location>
        <begin position="33"/>
        <end position="53"/>
    </location>
</feature>
<evidence type="ECO:0008006" key="4">
    <source>
        <dbReference type="Google" id="ProtNLM"/>
    </source>
</evidence>
<sequence length="377" mass="44452">MPVWVLPFLLPAGTRYKMKLTGSLCSYRGRNGVLVPILIMCIFTLNKLLAVFARQKQWQIEIQFFKSQSKLKHLVYTLVAGMFLLMLGGCGQPKWNSDYNLDKAQLKGRGATATDALAAADTTMPTVEKRNPLEEEIAEKAKKKRKKKRSKKEFLGYKVKRAYTKTGGRSRETVEFFSYLPVHEEPDPYAPFKYYYDTKNKKLARSGSNVEDTNRYKVLHGPYKKTLNDEVVEEGYFYIGTKHLRWEKYRDNEDHTLLDKEHYEKGFLRDAVVTYYGDTKKIKEVIPYEFGEVQGTYYRFYENGQLEWSGQYQKGRKVGVWINYYDFRNRRHYEFQYPKTAYEPQAEPILIKEYDRHATPIFELGKFDKREQARTNQ</sequence>
<dbReference type="EMBL" id="FPCA01000002">
    <property type="protein sequence ID" value="SFU69445.1"/>
    <property type="molecule type" value="Genomic_DNA"/>
</dbReference>
<organism evidence="2 3">
    <name type="scientific">Pontibacter akesuensis</name>
    <dbReference type="NCBI Taxonomy" id="388950"/>
    <lineage>
        <taxon>Bacteria</taxon>
        <taxon>Pseudomonadati</taxon>
        <taxon>Bacteroidota</taxon>
        <taxon>Cytophagia</taxon>
        <taxon>Cytophagales</taxon>
        <taxon>Hymenobacteraceae</taxon>
        <taxon>Pontibacter</taxon>
    </lineage>
</organism>
<evidence type="ECO:0000313" key="3">
    <source>
        <dbReference type="Proteomes" id="UP000182491"/>
    </source>
</evidence>
<dbReference type="Gene3D" id="3.90.930.1">
    <property type="match status" value="1"/>
</dbReference>
<dbReference type="SUPFAM" id="SSF82185">
    <property type="entry name" value="Histone H3 K4-specific methyltransferase SET7/9 N-terminal domain"/>
    <property type="match status" value="1"/>
</dbReference>
<dbReference type="AlphaFoldDB" id="A0A1I7I8Y6"/>
<keyword evidence="3" id="KW-1185">Reference proteome</keyword>
<keyword evidence="1" id="KW-0812">Transmembrane</keyword>